<evidence type="ECO:0000313" key="2">
    <source>
        <dbReference type="EMBL" id="KAK6733750.1"/>
    </source>
</evidence>
<evidence type="ECO:0000313" key="3">
    <source>
        <dbReference type="Proteomes" id="UP001303046"/>
    </source>
</evidence>
<gene>
    <name evidence="2" type="primary">Necator_chrII.g5278</name>
    <name evidence="2" type="ORF">RB195_017485</name>
</gene>
<feature type="compositionally biased region" description="Polar residues" evidence="1">
    <location>
        <begin position="17"/>
        <end position="34"/>
    </location>
</feature>
<dbReference type="Proteomes" id="UP001303046">
    <property type="component" value="Unassembled WGS sequence"/>
</dbReference>
<feature type="region of interest" description="Disordered" evidence="1">
    <location>
        <begin position="70"/>
        <end position="100"/>
    </location>
</feature>
<keyword evidence="3" id="KW-1185">Reference proteome</keyword>
<feature type="region of interest" description="Disordered" evidence="1">
    <location>
        <begin position="1"/>
        <end position="43"/>
    </location>
</feature>
<organism evidence="2 3">
    <name type="scientific">Necator americanus</name>
    <name type="common">Human hookworm</name>
    <dbReference type="NCBI Taxonomy" id="51031"/>
    <lineage>
        <taxon>Eukaryota</taxon>
        <taxon>Metazoa</taxon>
        <taxon>Ecdysozoa</taxon>
        <taxon>Nematoda</taxon>
        <taxon>Chromadorea</taxon>
        <taxon>Rhabditida</taxon>
        <taxon>Rhabditina</taxon>
        <taxon>Rhabditomorpha</taxon>
        <taxon>Strongyloidea</taxon>
        <taxon>Ancylostomatidae</taxon>
        <taxon>Bunostominae</taxon>
        <taxon>Necator</taxon>
    </lineage>
</organism>
<evidence type="ECO:0000256" key="1">
    <source>
        <dbReference type="SAM" id="MobiDB-lite"/>
    </source>
</evidence>
<comment type="caution">
    <text evidence="2">The sequence shown here is derived from an EMBL/GenBank/DDBJ whole genome shotgun (WGS) entry which is preliminary data.</text>
</comment>
<name>A0ABR1C6H9_NECAM</name>
<proteinExistence type="predicted"/>
<protein>
    <submittedName>
        <fullName evidence="2">Uncharacterized protein</fullName>
    </submittedName>
</protein>
<sequence length="185" mass="19318">MDFSTPPPNFSGDPADVQTSVAASVDSTVLTSDDNPVRPTASVKNLSITPTASLVSSTRAATLGEVDVASSCSSGSFPSSPPGPSKPWTAESLSHDDTSWASPSEVSLAFDVDVGSVEETPSGRHGTVNLPPIVDRIRPVLYQAVSTGWGSGVILEAKDFFTVGPDRRDLQCIIFDQHTINVVSS</sequence>
<accession>A0ABR1C6H9</accession>
<reference evidence="2 3" key="1">
    <citation type="submission" date="2023-08" db="EMBL/GenBank/DDBJ databases">
        <title>A Necator americanus chromosomal reference genome.</title>
        <authorList>
            <person name="Ilik V."/>
            <person name="Petrzelkova K.J."/>
            <person name="Pardy F."/>
            <person name="Fuh T."/>
            <person name="Niatou-Singa F.S."/>
            <person name="Gouil Q."/>
            <person name="Baker L."/>
            <person name="Ritchie M.E."/>
            <person name="Jex A.R."/>
            <person name="Gazzola D."/>
            <person name="Li H."/>
            <person name="Toshio Fujiwara R."/>
            <person name="Zhan B."/>
            <person name="Aroian R.V."/>
            <person name="Pafco B."/>
            <person name="Schwarz E.M."/>
        </authorList>
    </citation>
    <scope>NUCLEOTIDE SEQUENCE [LARGE SCALE GENOMIC DNA]</scope>
    <source>
        <strain evidence="2 3">Aroian</strain>
        <tissue evidence="2">Whole animal</tissue>
    </source>
</reference>
<dbReference type="EMBL" id="JAVFWL010000002">
    <property type="protein sequence ID" value="KAK6733750.1"/>
    <property type="molecule type" value="Genomic_DNA"/>
</dbReference>